<name>A0A0C3ILH5_PISTI</name>
<dbReference type="Proteomes" id="UP000054217">
    <property type="component" value="Unassembled WGS sequence"/>
</dbReference>
<evidence type="ECO:0000313" key="2">
    <source>
        <dbReference type="EMBL" id="KIN97812.1"/>
    </source>
</evidence>
<reference evidence="3" key="2">
    <citation type="submission" date="2015-01" db="EMBL/GenBank/DDBJ databases">
        <title>Evolutionary Origins and Diversification of the Mycorrhizal Mutualists.</title>
        <authorList>
            <consortium name="DOE Joint Genome Institute"/>
            <consortium name="Mycorrhizal Genomics Consortium"/>
            <person name="Kohler A."/>
            <person name="Kuo A."/>
            <person name="Nagy L.G."/>
            <person name="Floudas D."/>
            <person name="Copeland A."/>
            <person name="Barry K.W."/>
            <person name="Cichocki N."/>
            <person name="Veneault-Fourrey C."/>
            <person name="LaButti K."/>
            <person name="Lindquist E.A."/>
            <person name="Lipzen A."/>
            <person name="Lundell T."/>
            <person name="Morin E."/>
            <person name="Murat C."/>
            <person name="Riley R."/>
            <person name="Ohm R."/>
            <person name="Sun H."/>
            <person name="Tunlid A."/>
            <person name="Henrissat B."/>
            <person name="Grigoriev I.V."/>
            <person name="Hibbett D.S."/>
            <person name="Martin F."/>
        </authorList>
    </citation>
    <scope>NUCLEOTIDE SEQUENCE [LARGE SCALE GENOMIC DNA]</scope>
    <source>
        <strain evidence="3">Marx 270</strain>
    </source>
</reference>
<accession>A0A0C3ILH5</accession>
<dbReference type="Gene3D" id="3.40.50.300">
    <property type="entry name" value="P-loop containing nucleotide triphosphate hydrolases"/>
    <property type="match status" value="1"/>
</dbReference>
<keyword evidence="3" id="KW-1185">Reference proteome</keyword>
<dbReference type="InterPro" id="IPR027417">
    <property type="entry name" value="P-loop_NTPase"/>
</dbReference>
<reference evidence="2 3" key="1">
    <citation type="submission" date="2014-04" db="EMBL/GenBank/DDBJ databases">
        <authorList>
            <consortium name="DOE Joint Genome Institute"/>
            <person name="Kuo A."/>
            <person name="Kohler A."/>
            <person name="Costa M.D."/>
            <person name="Nagy L.G."/>
            <person name="Floudas D."/>
            <person name="Copeland A."/>
            <person name="Barry K.W."/>
            <person name="Cichocki N."/>
            <person name="Veneault-Fourrey C."/>
            <person name="LaButti K."/>
            <person name="Lindquist E.A."/>
            <person name="Lipzen A."/>
            <person name="Lundell T."/>
            <person name="Morin E."/>
            <person name="Murat C."/>
            <person name="Sun H."/>
            <person name="Tunlid A."/>
            <person name="Henrissat B."/>
            <person name="Grigoriev I.V."/>
            <person name="Hibbett D.S."/>
            <person name="Martin F."/>
            <person name="Nordberg H.P."/>
            <person name="Cantor M.N."/>
            <person name="Hua S.X."/>
        </authorList>
    </citation>
    <scope>NUCLEOTIDE SEQUENCE [LARGE SCALE GENOMIC DNA]</scope>
    <source>
        <strain evidence="2 3">Marx 270</strain>
    </source>
</reference>
<dbReference type="PRINTS" id="PR00449">
    <property type="entry name" value="RASTRNSFRMNG"/>
</dbReference>
<dbReference type="Pfam" id="PF01926">
    <property type="entry name" value="MMR_HSR1"/>
    <property type="match status" value="1"/>
</dbReference>
<dbReference type="EMBL" id="KN832024">
    <property type="protein sequence ID" value="KIN97812.1"/>
    <property type="molecule type" value="Genomic_DNA"/>
</dbReference>
<dbReference type="AlphaFoldDB" id="A0A0C3ILH5"/>
<dbReference type="InParanoid" id="A0A0C3ILH5"/>
<organism evidence="2 3">
    <name type="scientific">Pisolithus tinctorius Marx 270</name>
    <dbReference type="NCBI Taxonomy" id="870435"/>
    <lineage>
        <taxon>Eukaryota</taxon>
        <taxon>Fungi</taxon>
        <taxon>Dikarya</taxon>
        <taxon>Basidiomycota</taxon>
        <taxon>Agaricomycotina</taxon>
        <taxon>Agaricomycetes</taxon>
        <taxon>Agaricomycetidae</taxon>
        <taxon>Boletales</taxon>
        <taxon>Sclerodermatineae</taxon>
        <taxon>Pisolithaceae</taxon>
        <taxon>Pisolithus</taxon>
    </lineage>
</organism>
<proteinExistence type="predicted"/>
<protein>
    <recommendedName>
        <fullName evidence="1">G domain-containing protein</fullName>
    </recommendedName>
</protein>
<feature type="domain" description="G" evidence="1">
    <location>
        <begin position="140"/>
        <end position="269"/>
    </location>
</feature>
<dbReference type="SUPFAM" id="SSF52540">
    <property type="entry name" value="P-loop containing nucleoside triphosphate hydrolases"/>
    <property type="match status" value="1"/>
</dbReference>
<evidence type="ECO:0000313" key="3">
    <source>
        <dbReference type="Proteomes" id="UP000054217"/>
    </source>
</evidence>
<dbReference type="GO" id="GO:0005525">
    <property type="term" value="F:GTP binding"/>
    <property type="evidence" value="ECO:0007669"/>
    <property type="project" value="InterPro"/>
</dbReference>
<dbReference type="OrthoDB" id="391988at2759"/>
<dbReference type="InterPro" id="IPR006073">
    <property type="entry name" value="GTP-bd"/>
</dbReference>
<dbReference type="HOGENOM" id="CLU_023805_2_1_1"/>
<sequence length="597" mass="67869">MSMPQPLRVSYIELQGHGYNVESIEVIFDDLRQSISRKGKYHFREDFSQPLTVRGETISFSIIHRKWRFLPRRAPEVIEVNVQDILSKLPAQKFQTVCNRLVITIGLSPSSVSDSAGPSRDPNSVHPTTEELLNECPRFRILVIGQSGVGKSTLINRAFGIDQASVENFKPGKADIERELISPQNDRFVLHDSKGFEPADGNNCEDVKSFINKRKEQEHVKDQLHAVWLCFRTPLARHGERLLEEGANTFLQMDTSVLQNIPTIVVFTKYDKLLTDMAIQKKADPDTAAKEYLQEQCIQPIRDIVKDAKFSYVAVSSDVGHEQGRKHLIELTYEKVTETFGSQLGTQSAVSVVTLMAQRTLPHLKIEGSIASQRYWRTLASSPSFPGYTIQECLEVIHTDIVSVWNFHDPSQYLCSKEFRELMINMVGTIDESTAGSARLIRSSTYNTITEASAPLVLLVPVILPFAVGLAFAQWAYETYQRLNDVHQRFMAYIVDLIHVLEILFTLTANDNQKKLTRRAIKIAFNAYHDSEMMRNAHAQIKNFDYKIPGRDAVLEKIVFLVRMSRIDDVDLSRTLGRISPSELERDEEWHTNADGQ</sequence>
<gene>
    <name evidence="2" type="ORF">M404DRAFT_1005861</name>
</gene>
<evidence type="ECO:0000259" key="1">
    <source>
        <dbReference type="Pfam" id="PF01926"/>
    </source>
</evidence>